<dbReference type="InterPro" id="IPR007627">
    <property type="entry name" value="RNA_pol_sigma70_r2"/>
</dbReference>
<dbReference type="SUPFAM" id="SSF88946">
    <property type="entry name" value="Sigma2 domain of RNA polymerase sigma factors"/>
    <property type="match status" value="1"/>
</dbReference>
<dbReference type="Proteomes" id="UP001319080">
    <property type="component" value="Unassembled WGS sequence"/>
</dbReference>
<dbReference type="Gene3D" id="1.10.1740.10">
    <property type="match status" value="1"/>
</dbReference>
<dbReference type="NCBIfam" id="TIGR02937">
    <property type="entry name" value="sigma70-ECF"/>
    <property type="match status" value="1"/>
</dbReference>
<proteinExistence type="predicted"/>
<dbReference type="InterPro" id="IPR013324">
    <property type="entry name" value="RNA_pol_sigma_r3/r4-like"/>
</dbReference>
<dbReference type="GO" id="GO:0016987">
    <property type="term" value="F:sigma factor activity"/>
    <property type="evidence" value="ECO:0007669"/>
    <property type="project" value="InterPro"/>
</dbReference>
<sequence>MSHAQTIALYQPMLHTIAYNLVRCKQDAEDIVQETFVRWLSVDQQKIDNTKAYLIRAVTNNCLNHLNSLRKKKEDCLDNMAEIIKHFKETNLAHLDLDIHLAAAFKVLHTKLEPLERAVYLLKEVFDFDYEDLQEMLDKKKEHCRQLLCRAKKKLSEETSRINFELPDTSKLMESFRNACHFGNASDLVHELKKDIATAISKKF</sequence>
<dbReference type="Pfam" id="PF08281">
    <property type="entry name" value="Sigma70_r4_2"/>
    <property type="match status" value="1"/>
</dbReference>
<keyword evidence="4" id="KW-1185">Reference proteome</keyword>
<gene>
    <name evidence="3" type="ORF">KK062_01910</name>
</gene>
<dbReference type="InterPro" id="IPR014284">
    <property type="entry name" value="RNA_pol_sigma-70_dom"/>
</dbReference>
<evidence type="ECO:0000259" key="2">
    <source>
        <dbReference type="Pfam" id="PF08281"/>
    </source>
</evidence>
<dbReference type="InterPro" id="IPR013249">
    <property type="entry name" value="RNA_pol_sigma70_r4_t2"/>
</dbReference>
<feature type="domain" description="RNA polymerase sigma factor 70 region 4 type 2" evidence="2">
    <location>
        <begin position="108"/>
        <end position="155"/>
    </location>
</feature>
<dbReference type="PANTHER" id="PTHR30173">
    <property type="entry name" value="SIGMA 19 FACTOR"/>
    <property type="match status" value="1"/>
</dbReference>
<dbReference type="EMBL" id="JAHESE010000001">
    <property type="protein sequence ID" value="MBT1706955.1"/>
    <property type="molecule type" value="Genomic_DNA"/>
</dbReference>
<dbReference type="InterPro" id="IPR013325">
    <property type="entry name" value="RNA_pol_sigma_r2"/>
</dbReference>
<comment type="caution">
    <text evidence="3">The sequence shown here is derived from an EMBL/GenBank/DDBJ whole genome shotgun (WGS) entry which is preliminary data.</text>
</comment>
<accession>A0AAP2DSZ9</accession>
<dbReference type="GO" id="GO:0003677">
    <property type="term" value="F:DNA binding"/>
    <property type="evidence" value="ECO:0007669"/>
    <property type="project" value="InterPro"/>
</dbReference>
<evidence type="ECO:0000313" key="4">
    <source>
        <dbReference type="Proteomes" id="UP001319080"/>
    </source>
</evidence>
<dbReference type="SUPFAM" id="SSF88659">
    <property type="entry name" value="Sigma3 and sigma4 domains of RNA polymerase sigma factors"/>
    <property type="match status" value="1"/>
</dbReference>
<feature type="domain" description="RNA polymerase sigma-70 region 2" evidence="1">
    <location>
        <begin position="8"/>
        <end position="70"/>
    </location>
</feature>
<dbReference type="Gene3D" id="1.10.10.10">
    <property type="entry name" value="Winged helix-like DNA-binding domain superfamily/Winged helix DNA-binding domain"/>
    <property type="match status" value="1"/>
</dbReference>
<dbReference type="InterPro" id="IPR052704">
    <property type="entry name" value="ECF_Sigma-70_Domain"/>
</dbReference>
<protein>
    <submittedName>
        <fullName evidence="3">Sigma-70 family RNA polymerase sigma factor</fullName>
    </submittedName>
</protein>
<evidence type="ECO:0000313" key="3">
    <source>
        <dbReference type="EMBL" id="MBT1706955.1"/>
    </source>
</evidence>
<dbReference type="GO" id="GO:0006352">
    <property type="term" value="P:DNA-templated transcription initiation"/>
    <property type="evidence" value="ECO:0007669"/>
    <property type="project" value="InterPro"/>
</dbReference>
<dbReference type="Pfam" id="PF04542">
    <property type="entry name" value="Sigma70_r2"/>
    <property type="match status" value="1"/>
</dbReference>
<organism evidence="3 4">
    <name type="scientific">Dawidia cretensis</name>
    <dbReference type="NCBI Taxonomy" id="2782350"/>
    <lineage>
        <taxon>Bacteria</taxon>
        <taxon>Pseudomonadati</taxon>
        <taxon>Bacteroidota</taxon>
        <taxon>Cytophagia</taxon>
        <taxon>Cytophagales</taxon>
        <taxon>Chryseotaleaceae</taxon>
        <taxon>Dawidia</taxon>
    </lineage>
</organism>
<reference evidence="3 4" key="1">
    <citation type="submission" date="2021-05" db="EMBL/GenBank/DDBJ databases">
        <title>A Polyphasic approach of four new species of the genus Ohtaekwangia: Ohtaekwangia histidinii sp. nov., Ohtaekwangia cretensis sp. nov., Ohtaekwangia indiensis sp. nov., Ohtaekwangia reichenbachii sp. nov. from diverse environment.</title>
        <authorList>
            <person name="Octaviana S."/>
        </authorList>
    </citation>
    <scope>NUCLEOTIDE SEQUENCE [LARGE SCALE GENOMIC DNA]</scope>
    <source>
        <strain evidence="3 4">PWU5</strain>
    </source>
</reference>
<dbReference type="InterPro" id="IPR036388">
    <property type="entry name" value="WH-like_DNA-bd_sf"/>
</dbReference>
<dbReference type="AlphaFoldDB" id="A0AAP2DSZ9"/>
<name>A0AAP2DSZ9_9BACT</name>
<evidence type="ECO:0000259" key="1">
    <source>
        <dbReference type="Pfam" id="PF04542"/>
    </source>
</evidence>
<dbReference type="PANTHER" id="PTHR30173:SF36">
    <property type="entry name" value="ECF RNA POLYMERASE SIGMA FACTOR SIGJ"/>
    <property type="match status" value="1"/>
</dbReference>